<reference evidence="2" key="1">
    <citation type="submission" date="2016-01" db="EMBL/GenBank/DDBJ databases">
        <authorList>
            <person name="Peeters C."/>
        </authorList>
    </citation>
    <scope>NUCLEOTIDE SEQUENCE [LARGE SCALE GENOMIC DNA]</scope>
    <source>
        <strain evidence="2">LMG 29317</strain>
    </source>
</reference>
<accession>A0A158L4L0</accession>
<organism evidence="2 3">
    <name type="scientific">Caballeronia arvi</name>
    <dbReference type="NCBI Taxonomy" id="1777135"/>
    <lineage>
        <taxon>Bacteria</taxon>
        <taxon>Pseudomonadati</taxon>
        <taxon>Pseudomonadota</taxon>
        <taxon>Betaproteobacteria</taxon>
        <taxon>Burkholderiales</taxon>
        <taxon>Burkholderiaceae</taxon>
        <taxon>Caballeronia</taxon>
    </lineage>
</organism>
<evidence type="ECO:0000256" key="1">
    <source>
        <dbReference type="SAM" id="MobiDB-lite"/>
    </source>
</evidence>
<protein>
    <submittedName>
        <fullName evidence="2">Uncharacterized protein</fullName>
    </submittedName>
</protein>
<evidence type="ECO:0000313" key="2">
    <source>
        <dbReference type="EMBL" id="SAL88374.1"/>
    </source>
</evidence>
<keyword evidence="3" id="KW-1185">Reference proteome</keyword>
<proteinExistence type="predicted"/>
<dbReference type="AlphaFoldDB" id="A0A158L4L0"/>
<evidence type="ECO:0000313" key="3">
    <source>
        <dbReference type="Proteomes" id="UP000055019"/>
    </source>
</evidence>
<gene>
    <name evidence="2" type="ORF">AWB74_08533</name>
</gene>
<comment type="caution">
    <text evidence="2">The sequence shown here is derived from an EMBL/GenBank/DDBJ whole genome shotgun (WGS) entry which is preliminary data.</text>
</comment>
<dbReference type="Proteomes" id="UP000055019">
    <property type="component" value="Unassembled WGS sequence"/>
</dbReference>
<dbReference type="EMBL" id="FCOM02000127">
    <property type="protein sequence ID" value="SAL88374.1"/>
    <property type="molecule type" value="Genomic_DNA"/>
</dbReference>
<sequence length="67" mass="6874">MSDAASNIVDQGSAGSGSVKDDTVGVFEIGRHAVPRVDLGDAHLSEPDQCACGVSDQLVKQGPPRPQ</sequence>
<name>A0A158L4L0_9BURK</name>
<feature type="region of interest" description="Disordered" evidence="1">
    <location>
        <begin position="1"/>
        <end position="22"/>
    </location>
</feature>
<feature type="compositionally biased region" description="Polar residues" evidence="1">
    <location>
        <begin position="1"/>
        <end position="10"/>
    </location>
</feature>